<feature type="region of interest" description="Disordered" evidence="1">
    <location>
        <begin position="887"/>
        <end position="907"/>
    </location>
</feature>
<keyword evidence="5" id="KW-1185">Reference proteome</keyword>
<name>A0AAW0BMF1_9AGAR</name>
<keyword evidence="2" id="KW-0472">Membrane</keyword>
<evidence type="ECO:0000313" key="4">
    <source>
        <dbReference type="EMBL" id="KAK7027686.1"/>
    </source>
</evidence>
<evidence type="ECO:0000259" key="3">
    <source>
        <dbReference type="Pfam" id="PF18803"/>
    </source>
</evidence>
<dbReference type="Proteomes" id="UP001362999">
    <property type="component" value="Unassembled WGS sequence"/>
</dbReference>
<dbReference type="InterPro" id="IPR041457">
    <property type="entry name" value="CxC2_KDZ-assoc"/>
</dbReference>
<proteinExistence type="predicted"/>
<feature type="domain" description="CxC2-like cysteine cluster KDZ transposase-associated" evidence="3">
    <location>
        <begin position="175"/>
        <end position="281"/>
    </location>
</feature>
<dbReference type="AlphaFoldDB" id="A0AAW0BMF1"/>
<gene>
    <name evidence="4" type="ORF">R3P38DRAFT_2526158</name>
</gene>
<dbReference type="EMBL" id="JAWWNJ010000029">
    <property type="protein sequence ID" value="KAK7027686.1"/>
    <property type="molecule type" value="Genomic_DNA"/>
</dbReference>
<keyword evidence="2" id="KW-0812">Transmembrane</keyword>
<dbReference type="PANTHER" id="PTHR33096:SF1">
    <property type="entry name" value="CXC1-LIKE CYSTEINE CLUSTER ASSOCIATED WITH KDZ TRANSPOSASES DOMAIN-CONTAINING PROTEIN"/>
    <property type="match status" value="1"/>
</dbReference>
<feature type="transmembrane region" description="Helical" evidence="2">
    <location>
        <begin position="462"/>
        <end position="483"/>
    </location>
</feature>
<accession>A0AAW0BMF1</accession>
<reference evidence="4 5" key="1">
    <citation type="journal article" date="2024" name="J Genomics">
        <title>Draft genome sequencing and assembly of Favolaschia claudopus CIRM-BRFM 2984 isolated from oak limbs.</title>
        <authorList>
            <person name="Navarro D."/>
            <person name="Drula E."/>
            <person name="Chaduli D."/>
            <person name="Cazenave R."/>
            <person name="Ahrendt S."/>
            <person name="Wang J."/>
            <person name="Lipzen A."/>
            <person name="Daum C."/>
            <person name="Barry K."/>
            <person name="Grigoriev I.V."/>
            <person name="Favel A."/>
            <person name="Rosso M.N."/>
            <person name="Martin F."/>
        </authorList>
    </citation>
    <scope>NUCLEOTIDE SEQUENCE [LARGE SCALE GENOMIC DNA]</scope>
    <source>
        <strain evidence="4 5">CIRM-BRFM 2984</strain>
    </source>
</reference>
<protein>
    <submittedName>
        <fullName evidence="4">CxC2 domain-containing protein</fullName>
    </submittedName>
</protein>
<evidence type="ECO:0000256" key="2">
    <source>
        <dbReference type="SAM" id="Phobius"/>
    </source>
</evidence>
<organism evidence="4 5">
    <name type="scientific">Favolaschia claudopus</name>
    <dbReference type="NCBI Taxonomy" id="2862362"/>
    <lineage>
        <taxon>Eukaryota</taxon>
        <taxon>Fungi</taxon>
        <taxon>Dikarya</taxon>
        <taxon>Basidiomycota</taxon>
        <taxon>Agaricomycotina</taxon>
        <taxon>Agaricomycetes</taxon>
        <taxon>Agaricomycetidae</taxon>
        <taxon>Agaricales</taxon>
        <taxon>Marasmiineae</taxon>
        <taxon>Mycenaceae</taxon>
        <taxon>Favolaschia</taxon>
    </lineage>
</organism>
<feature type="compositionally biased region" description="Polar residues" evidence="1">
    <location>
        <begin position="22"/>
        <end position="36"/>
    </location>
</feature>
<dbReference type="PANTHER" id="PTHR33096">
    <property type="entry name" value="CXC2 DOMAIN-CONTAINING PROTEIN"/>
    <property type="match status" value="1"/>
</dbReference>
<evidence type="ECO:0000256" key="1">
    <source>
        <dbReference type="SAM" id="MobiDB-lite"/>
    </source>
</evidence>
<comment type="caution">
    <text evidence="4">The sequence shown here is derived from an EMBL/GenBank/DDBJ whole genome shotgun (WGS) entry which is preliminary data.</text>
</comment>
<evidence type="ECO:0000313" key="5">
    <source>
        <dbReference type="Proteomes" id="UP001362999"/>
    </source>
</evidence>
<feature type="transmembrane region" description="Helical" evidence="2">
    <location>
        <begin position="503"/>
        <end position="520"/>
    </location>
</feature>
<dbReference type="InterPro" id="IPR040521">
    <property type="entry name" value="KDZ"/>
</dbReference>
<feature type="region of interest" description="Disordered" evidence="1">
    <location>
        <begin position="1"/>
        <end position="36"/>
    </location>
</feature>
<sequence length="1061" mass="121102">MSSPFSSPEGRQRWRRGDNFVQYEQRNSDVSSDTNISYSQDRRRVFKNVVNVQSKKRRLLPVELEDPLRNWVPLREGDDILFDVDNGEGEGAAGEKRKRYESSDEPMKLWRPHMSLFLDELLRHEAAETASERCATCKTSFDSKARRFTCTHCGTFLTCLRCAEWNGRYWARVTLCTLGSVYQLGHGGFPCPHPASKVRQMVVMDFPSIHTIDYRYCACDASDDANNLQQLLRNRWYPATTIDPATCATFATLETYRLLNVVANVNVQDFIGTMERKSDATRIHSIPDRYKAFGLMCRQWACLKRLKRAGRAHDERGVAGTKNGECAVLCWACPHDTINLPNNWRDVSPEFQFLFILILAVDANFRMRHRLRANERDDPPLASGWGYMQEEGPYKEFLRTCVDEEDVSTCIAFQALLQKNTKMTTGLRSSGIGGVVCARHELVRPQGLGDLQKGERYSNMDYIVLAAVLGIAALILAISYDVVCQWKVKFLKRMETMPERLRLDMSTITVLFGLPVWHAAAHEEKCRVQNSLTFLDGMGRTDGEGIERFWSRLIAIAWASRVMGRGAREDAIEDKVDHENFEKNMAHGTTLPRKLVVAIDERDRQIEAFKQVDSTLEPELRTEWQAIIDAWKADPDETNPYETKEGTRAASETSIRRQLAQEELDEVKAGGGRLHGTSTSSFLVMGLQLENLQIRIRKELKGRALLVGDQTERVAQLRRSFFIKLSKFRRLQLVYMPSAAEQLEEDEEARDAELAPPEAEDIKIYMPSGLSAARRAACAGELVRKEARLREGQMGDLVVKLRRCLLSRRHLWEWREENVGQRAGTRAASLGARVQANLDEAARKYRCSREALIQLVGVDGCSEWKELRAQDVRVDDEQDNDAAARRKLSNVGRSSREAKRTRRLARAGHSREEMSWIWTSGGGPADDEGEELREAVRIEWSRAKARRDRWVEEVQHLREEMRRVLRFLSWKALWWEKRAAVDRPVGEDIKAGLRSYASRQAASARDISRRFKVIWDGSASSAVRAAMREDEVFGRNWEADTSAEGVEGAREVEVEEADVFS</sequence>
<dbReference type="Pfam" id="PF18758">
    <property type="entry name" value="KDZ"/>
    <property type="match status" value="1"/>
</dbReference>
<dbReference type="Pfam" id="PF18803">
    <property type="entry name" value="CxC2"/>
    <property type="match status" value="1"/>
</dbReference>
<keyword evidence="2" id="KW-1133">Transmembrane helix</keyword>